<name>A0A6P6T123_COFAR</name>
<dbReference type="PANTHER" id="PTHR14950">
    <property type="entry name" value="DICER-RELATED"/>
    <property type="match status" value="1"/>
</dbReference>
<evidence type="ECO:0000256" key="1">
    <source>
        <dbReference type="ARBA" id="ARBA00022801"/>
    </source>
</evidence>
<dbReference type="OrthoDB" id="6513042at2759"/>
<sequence>MVFYLCVFMGFIRIDRFDPKTWIIPGDNSRTYTLEKEQLSPSRTIYDRKKRMIEMKTVADVIEALIGVFLCSTSEIAALAFMEWLGIEVDSIYVPYIRPLPANPGEVVDLRFFETRLNQYSFHDASLLVEALTHGSYKRPENPRCYKFHTAEDITGMPSSKDIIVDLAEKYEESQKSCRKAYCGLSRQQN</sequence>
<dbReference type="GO" id="GO:0005634">
    <property type="term" value="C:nucleus"/>
    <property type="evidence" value="ECO:0007669"/>
    <property type="project" value="TreeGrafter"/>
</dbReference>
<dbReference type="PANTHER" id="PTHR14950:SF70">
    <property type="entry name" value="ENDORIBONUCLEASE DICER HOMOLOG 2"/>
    <property type="match status" value="1"/>
</dbReference>
<keyword evidence="2" id="KW-1185">Reference proteome</keyword>
<dbReference type="Proteomes" id="UP001652660">
    <property type="component" value="Chromosome 6e"/>
</dbReference>
<accession>A0A6P6T123</accession>
<reference evidence="2" key="1">
    <citation type="journal article" date="2025" name="Foods">
        <title>Unveiling the Microbial Signatures of Arabica Coffee Cherries: Insights into Ripeness Specific Diversity, Functional Traits, and Implications for Quality and Safety.</title>
        <authorList>
            <consortium name="RefSeq"/>
            <person name="Tenea G.N."/>
            <person name="Cifuentes V."/>
            <person name="Reyes P."/>
            <person name="Cevallos-Vallejos M."/>
        </authorList>
    </citation>
    <scope>NUCLEOTIDE SEQUENCE [LARGE SCALE GENOMIC DNA]</scope>
</reference>
<protein>
    <submittedName>
        <fullName evidence="3">Endoribonuclease Dicer homolog 2-like</fullName>
    </submittedName>
</protein>
<reference evidence="3" key="2">
    <citation type="submission" date="2025-08" db="UniProtKB">
        <authorList>
            <consortium name="RefSeq"/>
        </authorList>
    </citation>
    <scope>IDENTIFICATION</scope>
    <source>
        <tissue evidence="3">Leaves</tissue>
    </source>
</reference>
<dbReference type="GO" id="GO:0004525">
    <property type="term" value="F:ribonuclease III activity"/>
    <property type="evidence" value="ECO:0007669"/>
    <property type="project" value="TreeGrafter"/>
</dbReference>
<proteinExistence type="predicted"/>
<dbReference type="GeneID" id="113696578"/>
<dbReference type="GO" id="GO:0030422">
    <property type="term" value="P:siRNA processing"/>
    <property type="evidence" value="ECO:0007669"/>
    <property type="project" value="TreeGrafter"/>
</dbReference>
<keyword evidence="1" id="KW-0378">Hydrolase</keyword>
<dbReference type="AlphaFoldDB" id="A0A6P6T123"/>
<dbReference type="GO" id="GO:0005737">
    <property type="term" value="C:cytoplasm"/>
    <property type="evidence" value="ECO:0007669"/>
    <property type="project" value="TreeGrafter"/>
</dbReference>
<evidence type="ECO:0000313" key="3">
    <source>
        <dbReference type="RefSeq" id="XP_027071775.1"/>
    </source>
</evidence>
<evidence type="ECO:0000313" key="2">
    <source>
        <dbReference type="Proteomes" id="UP001652660"/>
    </source>
</evidence>
<dbReference type="GO" id="GO:0003723">
    <property type="term" value="F:RNA binding"/>
    <property type="evidence" value="ECO:0007669"/>
    <property type="project" value="TreeGrafter"/>
</dbReference>
<dbReference type="RefSeq" id="XP_027071775.1">
    <property type="nucleotide sequence ID" value="XM_027215974.1"/>
</dbReference>
<gene>
    <name evidence="3" type="primary">LOC113696578</name>
</gene>
<organism evidence="2 3">
    <name type="scientific">Coffea arabica</name>
    <name type="common">Arabian coffee</name>
    <dbReference type="NCBI Taxonomy" id="13443"/>
    <lineage>
        <taxon>Eukaryota</taxon>
        <taxon>Viridiplantae</taxon>
        <taxon>Streptophyta</taxon>
        <taxon>Embryophyta</taxon>
        <taxon>Tracheophyta</taxon>
        <taxon>Spermatophyta</taxon>
        <taxon>Magnoliopsida</taxon>
        <taxon>eudicotyledons</taxon>
        <taxon>Gunneridae</taxon>
        <taxon>Pentapetalae</taxon>
        <taxon>asterids</taxon>
        <taxon>lamiids</taxon>
        <taxon>Gentianales</taxon>
        <taxon>Rubiaceae</taxon>
        <taxon>Ixoroideae</taxon>
        <taxon>Gardenieae complex</taxon>
        <taxon>Bertiereae - Coffeeae clade</taxon>
        <taxon>Coffeeae</taxon>
        <taxon>Coffea</taxon>
    </lineage>
</organism>